<dbReference type="InterPro" id="IPR016181">
    <property type="entry name" value="Acyl_CoA_acyltransferase"/>
</dbReference>
<protein>
    <submittedName>
        <fullName evidence="4">GNAT family N-acetyltransferase</fullName>
    </submittedName>
</protein>
<evidence type="ECO:0000313" key="5">
    <source>
        <dbReference type="Proteomes" id="UP001312865"/>
    </source>
</evidence>
<dbReference type="PROSITE" id="PS51186">
    <property type="entry name" value="GNAT"/>
    <property type="match status" value="1"/>
</dbReference>
<organism evidence="4 5">
    <name type="scientific">Bacillus spongiae</name>
    <dbReference type="NCBI Taxonomy" id="2683610"/>
    <lineage>
        <taxon>Bacteria</taxon>
        <taxon>Bacillati</taxon>
        <taxon>Bacillota</taxon>
        <taxon>Bacilli</taxon>
        <taxon>Bacillales</taxon>
        <taxon>Bacillaceae</taxon>
        <taxon>Bacillus</taxon>
    </lineage>
</organism>
<keyword evidence="1" id="KW-0808">Transferase</keyword>
<reference evidence="4 5" key="1">
    <citation type="journal article" date="2018" name="J. Microbiol.">
        <title>Bacillus spongiae sp. nov., isolated from sponge of Jeju Island.</title>
        <authorList>
            <person name="Lee G.E."/>
            <person name="Im W.T."/>
            <person name="Park J.S."/>
        </authorList>
    </citation>
    <scope>NUCLEOTIDE SEQUENCE [LARGE SCALE GENOMIC DNA]</scope>
    <source>
        <strain evidence="4 5">135PIL107-10</strain>
    </source>
</reference>
<accession>A0ABU8HJT0</accession>
<dbReference type="SUPFAM" id="SSF55729">
    <property type="entry name" value="Acyl-CoA N-acyltransferases (Nat)"/>
    <property type="match status" value="1"/>
</dbReference>
<keyword evidence="2" id="KW-0012">Acyltransferase</keyword>
<gene>
    <name evidence="4" type="ORF">WAK64_20170</name>
</gene>
<feature type="domain" description="N-acetyltransferase" evidence="3">
    <location>
        <begin position="1"/>
        <end position="113"/>
    </location>
</feature>
<dbReference type="RefSeq" id="WP_336588802.1">
    <property type="nucleotide sequence ID" value="NZ_JBBAXC010000024.1"/>
</dbReference>
<name>A0ABU8HJT0_9BACI</name>
<proteinExistence type="predicted"/>
<dbReference type="InterPro" id="IPR050680">
    <property type="entry name" value="YpeA/RimI_acetyltransf"/>
</dbReference>
<keyword evidence="5" id="KW-1185">Reference proteome</keyword>
<dbReference type="CDD" id="cd04301">
    <property type="entry name" value="NAT_SF"/>
    <property type="match status" value="1"/>
</dbReference>
<dbReference type="Gene3D" id="3.40.630.30">
    <property type="match status" value="1"/>
</dbReference>
<dbReference type="Proteomes" id="UP001312865">
    <property type="component" value="Unassembled WGS sequence"/>
</dbReference>
<dbReference type="PANTHER" id="PTHR43420:SF12">
    <property type="entry name" value="N-ACETYLTRANSFERASE DOMAIN-CONTAINING PROTEIN"/>
    <property type="match status" value="1"/>
</dbReference>
<dbReference type="EMBL" id="JBBAXC010000024">
    <property type="protein sequence ID" value="MEI5909358.1"/>
    <property type="molecule type" value="Genomic_DNA"/>
</dbReference>
<dbReference type="InterPro" id="IPR000182">
    <property type="entry name" value="GNAT_dom"/>
</dbReference>
<evidence type="ECO:0000256" key="2">
    <source>
        <dbReference type="ARBA" id="ARBA00023315"/>
    </source>
</evidence>
<comment type="caution">
    <text evidence="4">The sequence shown here is derived from an EMBL/GenBank/DDBJ whole genome shotgun (WGS) entry which is preliminary data.</text>
</comment>
<dbReference type="PANTHER" id="PTHR43420">
    <property type="entry name" value="ACETYLTRANSFERASE"/>
    <property type="match status" value="1"/>
</dbReference>
<sequence length="113" mass="13593">MRLIRFPEGLVIVEKGGVPIGQIELQIKKIENKEIGYVNLFYLTPEYREKGYGSILIDYAESYFYKHKLKEYQLRVSTTNQRAIRFYKKYGFNLLRIEKEETVPRYRMRKCLA</sequence>
<evidence type="ECO:0000259" key="3">
    <source>
        <dbReference type="PROSITE" id="PS51186"/>
    </source>
</evidence>
<evidence type="ECO:0000256" key="1">
    <source>
        <dbReference type="ARBA" id="ARBA00022679"/>
    </source>
</evidence>
<dbReference type="Pfam" id="PF00583">
    <property type="entry name" value="Acetyltransf_1"/>
    <property type="match status" value="1"/>
</dbReference>
<evidence type="ECO:0000313" key="4">
    <source>
        <dbReference type="EMBL" id="MEI5909358.1"/>
    </source>
</evidence>